<protein>
    <submittedName>
        <fullName evidence="1">Uncharacterized protein</fullName>
    </submittedName>
</protein>
<evidence type="ECO:0000313" key="1">
    <source>
        <dbReference type="EMBL" id="GAA47155.1"/>
    </source>
</evidence>
<name>G7Y2H7_CLOSI</name>
<dbReference type="AlphaFoldDB" id="G7Y2H7"/>
<gene>
    <name evidence="1" type="ORF">CLF_100018</name>
</gene>
<reference key="2">
    <citation type="submission" date="2011-10" db="EMBL/GenBank/DDBJ databases">
        <title>The genome and transcriptome sequence of Clonorchis sinensis provide insights into the carcinogenic liver fluke.</title>
        <authorList>
            <person name="Wang X."/>
            <person name="Huang Y."/>
            <person name="Chen W."/>
            <person name="Liu H."/>
            <person name="Guo L."/>
            <person name="Chen Y."/>
            <person name="Luo F."/>
            <person name="Zhou W."/>
            <person name="Sun J."/>
            <person name="Mao Q."/>
            <person name="Liang P."/>
            <person name="Zhou C."/>
            <person name="Tian Y."/>
            <person name="Men J."/>
            <person name="Lv X."/>
            <person name="Huang L."/>
            <person name="Zhou J."/>
            <person name="Hu Y."/>
            <person name="Li R."/>
            <person name="Zhang F."/>
            <person name="Lei H."/>
            <person name="Li X."/>
            <person name="Hu X."/>
            <person name="Liang C."/>
            <person name="Xu J."/>
            <person name="Wu Z."/>
            <person name="Yu X."/>
        </authorList>
    </citation>
    <scope>NUCLEOTIDE SEQUENCE</scope>
    <source>
        <strain>Henan</strain>
    </source>
</reference>
<reference evidence="1" key="1">
    <citation type="journal article" date="2011" name="Genome Biol.">
        <title>The draft genome of the carcinogenic human liver fluke Clonorchis sinensis.</title>
        <authorList>
            <person name="Wang X."/>
            <person name="Chen W."/>
            <person name="Huang Y."/>
            <person name="Sun J."/>
            <person name="Men J."/>
            <person name="Liu H."/>
            <person name="Luo F."/>
            <person name="Guo L."/>
            <person name="Lv X."/>
            <person name="Deng C."/>
            <person name="Zhou C."/>
            <person name="Fan Y."/>
            <person name="Li X."/>
            <person name="Huang L."/>
            <person name="Hu Y."/>
            <person name="Liang C."/>
            <person name="Hu X."/>
            <person name="Xu J."/>
            <person name="Yu X."/>
        </authorList>
    </citation>
    <scope>NUCLEOTIDE SEQUENCE [LARGE SCALE GENOMIC DNA]</scope>
    <source>
        <strain evidence="1">Henan</strain>
    </source>
</reference>
<accession>G7Y2H7</accession>
<keyword evidence="2" id="KW-1185">Reference proteome</keyword>
<proteinExistence type="predicted"/>
<evidence type="ECO:0000313" key="2">
    <source>
        <dbReference type="Proteomes" id="UP000008909"/>
    </source>
</evidence>
<feature type="non-terminal residue" evidence="1">
    <location>
        <position position="1"/>
    </location>
</feature>
<organism evidence="1 2">
    <name type="scientific">Clonorchis sinensis</name>
    <name type="common">Chinese liver fluke</name>
    <dbReference type="NCBI Taxonomy" id="79923"/>
    <lineage>
        <taxon>Eukaryota</taxon>
        <taxon>Metazoa</taxon>
        <taxon>Spiralia</taxon>
        <taxon>Lophotrochozoa</taxon>
        <taxon>Platyhelminthes</taxon>
        <taxon>Trematoda</taxon>
        <taxon>Digenea</taxon>
        <taxon>Opisthorchiida</taxon>
        <taxon>Opisthorchiata</taxon>
        <taxon>Opisthorchiidae</taxon>
        <taxon>Clonorchis</taxon>
    </lineage>
</organism>
<dbReference type="Proteomes" id="UP000008909">
    <property type="component" value="Unassembled WGS sequence"/>
</dbReference>
<dbReference type="EMBL" id="DF142828">
    <property type="protein sequence ID" value="GAA47155.1"/>
    <property type="molecule type" value="Genomic_DNA"/>
</dbReference>
<sequence>VVFFVSPGYGHRKFSEVLPSANDLQTCLLNEFHVMLTMDNHRNEIHCVRRSLNRFQTLIYRFCALSVTASPDADVNRLPDFRIPSARCTNATRDQRPGIEDVLVSGQSIRSK</sequence>